<dbReference type="STRING" id="257708.RGI145_00325"/>
<sequence>MASGSMVDLAIVGAGPAGMGAAIEAASLGLSVTVLDEQPAPGGQVFRAVEAAAGDPALQGEFATQGAALAREFRAAQEGGGRIDYRPSTTLWHLDKQAGLLSVLHGGASSEIEARRVLLATGAQERPVPVPGWTLPGVMGMGAAQILLKTAGAVPQGPVVLAGQGPLTWLLAVQILRAGAGPVTLLETARGGAAGAGLRHPGGLWNGRGLLLKGLALVREAKRLGLKLVRHVRGLRAEGEGRVERVRWDGGSLPCDTLLLHEGVIPSTHISRAIGLAHRWDAAQLCWRPVLDAWGATSHERIAIAGDGGGIGGWEAALATGRLAALDAAQRLGRISGPERDRRAVPYRAALSAALSLRPFLDALYAPAPEVLAPRDDDTIVCRCEEITAGQVRLAARLGATGPNQAKAYLRAGMGPCQGRMCGTTVAALIAEERGISIEDAGTLRPRAPFKPMTVGELAALPPEEVA</sequence>
<dbReference type="Pfam" id="PF04324">
    <property type="entry name" value="Fer2_BFD"/>
    <property type="match status" value="1"/>
</dbReference>
<dbReference type="Gene3D" id="3.50.50.60">
    <property type="entry name" value="FAD/NAD(P)-binding domain"/>
    <property type="match status" value="2"/>
</dbReference>
<dbReference type="GO" id="GO:0016491">
    <property type="term" value="F:oxidoreductase activity"/>
    <property type="evidence" value="ECO:0007669"/>
    <property type="project" value="UniProtKB-KW"/>
</dbReference>
<organism evidence="4 5">
    <name type="scientific">Roseomonas gilardii</name>
    <dbReference type="NCBI Taxonomy" id="257708"/>
    <lineage>
        <taxon>Bacteria</taxon>
        <taxon>Pseudomonadati</taxon>
        <taxon>Pseudomonadota</taxon>
        <taxon>Alphaproteobacteria</taxon>
        <taxon>Acetobacterales</taxon>
        <taxon>Roseomonadaceae</taxon>
        <taxon>Roseomonas</taxon>
    </lineage>
</organism>
<dbReference type="PRINTS" id="PR00469">
    <property type="entry name" value="PNDRDTASEII"/>
</dbReference>
<dbReference type="InterPro" id="IPR007419">
    <property type="entry name" value="BFD-like_2Fe2S-bd_dom"/>
</dbReference>
<dbReference type="eggNOG" id="COG0446">
    <property type="taxonomic scope" value="Bacteria"/>
</dbReference>
<dbReference type="PRINTS" id="PR00368">
    <property type="entry name" value="FADPNR"/>
</dbReference>
<dbReference type="InterPro" id="IPR017224">
    <property type="entry name" value="Opine_Oxase_asu/HCN_bsu"/>
</dbReference>
<proteinExistence type="predicted"/>
<reference evidence="4 5" key="1">
    <citation type="submission" date="2016-05" db="EMBL/GenBank/DDBJ databases">
        <title>Complete Genome and Methylome Analysis of Psychrotrophic Bacterial Isolates from Antarctic Lake Untersee.</title>
        <authorList>
            <person name="Fomenkov A."/>
            <person name="Akimov V.N."/>
            <person name="Vasilyeva L.V."/>
            <person name="Andersen D."/>
            <person name="Vincze T."/>
            <person name="Roberts R.J."/>
        </authorList>
    </citation>
    <scope>NUCLEOTIDE SEQUENCE [LARGE SCALE GENOMIC DNA]</scope>
    <source>
        <strain evidence="4 5">U14-5</strain>
    </source>
</reference>
<dbReference type="InterPro" id="IPR041854">
    <property type="entry name" value="BFD-like_2Fe2S-bd_dom_sf"/>
</dbReference>
<dbReference type="AlphaFoldDB" id="A0A1L7AAR0"/>
<protein>
    <submittedName>
        <fullName evidence="4">FAD/NAD(P)-binding oxidoreductase</fullName>
    </submittedName>
</protein>
<evidence type="ECO:0000256" key="1">
    <source>
        <dbReference type="ARBA" id="ARBA00023002"/>
    </source>
</evidence>
<evidence type="ECO:0000313" key="5">
    <source>
        <dbReference type="Proteomes" id="UP000185494"/>
    </source>
</evidence>
<dbReference type="RefSeq" id="WP_075796771.1">
    <property type="nucleotide sequence ID" value="NZ_CP015583.1"/>
</dbReference>
<accession>A0A1L7AAR0</accession>
<dbReference type="Proteomes" id="UP000185494">
    <property type="component" value="Chromosome 1"/>
</dbReference>
<dbReference type="KEGG" id="rgi:RGI145_00325"/>
<keyword evidence="1" id="KW-0560">Oxidoreductase</keyword>
<dbReference type="Pfam" id="PF07992">
    <property type="entry name" value="Pyr_redox_2"/>
    <property type="match status" value="1"/>
</dbReference>
<dbReference type="PIRSF" id="PIRSF037495">
    <property type="entry name" value="Opine_OX_OoxA/HcnB"/>
    <property type="match status" value="1"/>
</dbReference>
<dbReference type="SUPFAM" id="SSF51905">
    <property type="entry name" value="FAD/NAD(P)-binding domain"/>
    <property type="match status" value="1"/>
</dbReference>
<dbReference type="InterPro" id="IPR051691">
    <property type="entry name" value="Metab_Enz_Cyan_OpOx_G3PDH"/>
</dbReference>
<evidence type="ECO:0000259" key="2">
    <source>
        <dbReference type="Pfam" id="PF04324"/>
    </source>
</evidence>
<evidence type="ECO:0000259" key="3">
    <source>
        <dbReference type="Pfam" id="PF07992"/>
    </source>
</evidence>
<dbReference type="PANTHER" id="PTHR42949:SF3">
    <property type="entry name" value="ANAEROBIC GLYCEROL-3-PHOSPHATE DEHYDROGENASE SUBUNIT B"/>
    <property type="match status" value="1"/>
</dbReference>
<gene>
    <name evidence="4" type="ORF">RGI145_00325</name>
</gene>
<evidence type="ECO:0000313" key="4">
    <source>
        <dbReference type="EMBL" id="APT55800.1"/>
    </source>
</evidence>
<feature type="domain" description="FAD/NAD(P)-binding" evidence="3">
    <location>
        <begin position="8"/>
        <end position="188"/>
    </location>
</feature>
<feature type="domain" description="BFD-like [2Fe-2S]-binding" evidence="2">
    <location>
        <begin position="380"/>
        <end position="432"/>
    </location>
</feature>
<dbReference type="Gene3D" id="1.10.10.1100">
    <property type="entry name" value="BFD-like [2Fe-2S]-binding domain"/>
    <property type="match status" value="1"/>
</dbReference>
<dbReference type="EMBL" id="CP015583">
    <property type="protein sequence ID" value="APT55800.1"/>
    <property type="molecule type" value="Genomic_DNA"/>
</dbReference>
<dbReference type="PANTHER" id="PTHR42949">
    <property type="entry name" value="ANAEROBIC GLYCEROL-3-PHOSPHATE DEHYDROGENASE SUBUNIT B"/>
    <property type="match status" value="1"/>
</dbReference>
<dbReference type="InterPro" id="IPR036188">
    <property type="entry name" value="FAD/NAD-bd_sf"/>
</dbReference>
<name>A0A1L7AAR0_9PROT</name>
<dbReference type="CDD" id="cd19946">
    <property type="entry name" value="GlpA-like_Fer2_BFD-like"/>
    <property type="match status" value="1"/>
</dbReference>
<dbReference type="InterPro" id="IPR023753">
    <property type="entry name" value="FAD/NAD-binding_dom"/>
</dbReference>